<dbReference type="PANTHER" id="PTHR33334:SF5">
    <property type="entry name" value="PROTEIN LNK2"/>
    <property type="match status" value="1"/>
</dbReference>
<feature type="compositionally biased region" description="Basic and acidic residues" evidence="2">
    <location>
        <begin position="1"/>
        <end position="10"/>
    </location>
</feature>
<feature type="coiled-coil region" evidence="1">
    <location>
        <begin position="340"/>
        <end position="367"/>
    </location>
</feature>
<protein>
    <submittedName>
        <fullName evidence="4 5">Uncharacterized protein LOC103724051</fullName>
    </submittedName>
</protein>
<feature type="region of interest" description="Disordered" evidence="2">
    <location>
        <begin position="388"/>
        <end position="409"/>
    </location>
</feature>
<evidence type="ECO:0000313" key="4">
    <source>
        <dbReference type="RefSeq" id="XP_008813419.1"/>
    </source>
</evidence>
<organism evidence="3 5">
    <name type="scientific">Phoenix dactylifera</name>
    <name type="common">Date palm</name>
    <dbReference type="NCBI Taxonomy" id="42345"/>
    <lineage>
        <taxon>Eukaryota</taxon>
        <taxon>Viridiplantae</taxon>
        <taxon>Streptophyta</taxon>
        <taxon>Embryophyta</taxon>
        <taxon>Tracheophyta</taxon>
        <taxon>Spermatophyta</taxon>
        <taxon>Magnoliopsida</taxon>
        <taxon>Liliopsida</taxon>
        <taxon>Arecaceae</taxon>
        <taxon>Coryphoideae</taxon>
        <taxon>Phoeniceae</taxon>
        <taxon>Phoenix</taxon>
    </lineage>
</organism>
<evidence type="ECO:0000313" key="3">
    <source>
        <dbReference type="Proteomes" id="UP000228380"/>
    </source>
</evidence>
<dbReference type="RefSeq" id="XP_008813419.1">
    <property type="nucleotide sequence ID" value="XM_008815197.4"/>
</dbReference>
<keyword evidence="1" id="KW-0175">Coiled coil</keyword>
<name>A0A8B8IYW7_PHODC</name>
<dbReference type="GO" id="GO:0006355">
    <property type="term" value="P:regulation of DNA-templated transcription"/>
    <property type="evidence" value="ECO:0007669"/>
    <property type="project" value="InterPro"/>
</dbReference>
<sequence>MLDWNDKEQVEGPELGDFFGNEDRTVPRDMETEGMIFTFGDQGEKQMKESIASDRRSKDQICGTKSNLRSCHLENISCYSTDGKPTASELDFDALPALPTVSSACSEGYNGGQEHDSGATEVMEDLIDNSKLNSPSDCMMECHHSGVMLHDKDSISADKSCSFSTSRTVQLDGEPELFGRVYEDEEIDGLLDFDRDTFEDIDFDTVFRNNDSADSVFGDEIVGISDGFLSPFTHLSGSTTQFIPKPDISFCKDETPDQGCCSIQLDEHPNRERNALQKEKADEQEKTLISWEQAEAKSKNKESCNLKGSWSHKTRQNQQNSRQKRVFSDTVPDVLSRQCNATLQENIENQKQQQQQTQAMIAIQQQQQKYGLQITSAGNSVSRSCSQKSLSQEAATSSFGTEESSELPSLEQNMLVEQDESQMISMLSDEHSLEETIYYHLQDTLRKLDTGLRLCIRDSVFRLARSATERQSISDSSSTNKSNKDEEVVAANGQMNNNGRAASSPTSETDTNFIDRIVAQLLFHRSSYSCL</sequence>
<dbReference type="Proteomes" id="UP000228380">
    <property type="component" value="Chromosome 13"/>
</dbReference>
<dbReference type="OrthoDB" id="618331at2759"/>
<dbReference type="PANTHER" id="PTHR33334">
    <property type="entry name" value="PROTEIN LNK1"/>
    <property type="match status" value="1"/>
</dbReference>
<evidence type="ECO:0000256" key="1">
    <source>
        <dbReference type="SAM" id="Coils"/>
    </source>
</evidence>
<dbReference type="GO" id="GO:0007623">
    <property type="term" value="P:circadian rhythm"/>
    <property type="evidence" value="ECO:0007669"/>
    <property type="project" value="InterPro"/>
</dbReference>
<reference evidence="3" key="1">
    <citation type="journal article" date="2019" name="Nat. Commun.">
        <title>Genome-wide association mapping of date palm fruit traits.</title>
        <authorList>
            <person name="Hazzouri K.M."/>
            <person name="Gros-Balthazard M."/>
            <person name="Flowers J.M."/>
            <person name="Copetti D."/>
            <person name="Lemansour A."/>
            <person name="Lebrun M."/>
            <person name="Masmoudi K."/>
            <person name="Ferrand S."/>
            <person name="Dhar M.I."/>
            <person name="Fresquez Z.A."/>
            <person name="Rosas U."/>
            <person name="Zhang J."/>
            <person name="Talag J."/>
            <person name="Lee S."/>
            <person name="Kudrna D."/>
            <person name="Powell R.F."/>
            <person name="Leitch I.J."/>
            <person name="Krueger R.R."/>
            <person name="Wing R.A."/>
            <person name="Amiri K.M.A."/>
            <person name="Purugganan M.D."/>
        </authorList>
    </citation>
    <scope>NUCLEOTIDE SEQUENCE [LARGE SCALE GENOMIC DNA]</scope>
    <source>
        <strain evidence="3">cv. Khalas</strain>
    </source>
</reference>
<dbReference type="RefSeq" id="XP_026656145.1">
    <property type="nucleotide sequence ID" value="XM_026800344.2"/>
</dbReference>
<gene>
    <name evidence="4 5" type="primary">LOC103724051</name>
</gene>
<dbReference type="GeneID" id="103724051"/>
<dbReference type="KEGG" id="pda:103724051"/>
<feature type="region of interest" description="Disordered" evidence="2">
    <location>
        <begin position="1"/>
        <end position="22"/>
    </location>
</feature>
<feature type="region of interest" description="Disordered" evidence="2">
    <location>
        <begin position="299"/>
        <end position="328"/>
    </location>
</feature>
<keyword evidence="3" id="KW-1185">Reference proteome</keyword>
<evidence type="ECO:0000313" key="5">
    <source>
        <dbReference type="RefSeq" id="XP_026656145.1"/>
    </source>
</evidence>
<accession>A0A8B8IYW7</accession>
<evidence type="ECO:0000256" key="2">
    <source>
        <dbReference type="SAM" id="MobiDB-lite"/>
    </source>
</evidence>
<proteinExistence type="predicted"/>
<reference evidence="4 5" key="2">
    <citation type="submission" date="2025-04" db="UniProtKB">
        <authorList>
            <consortium name="RefSeq"/>
        </authorList>
    </citation>
    <scope>IDENTIFICATION</scope>
    <source>
        <tissue evidence="4 5">Young leaves</tissue>
    </source>
</reference>
<dbReference type="InterPro" id="IPR039928">
    <property type="entry name" value="LNK"/>
</dbReference>
<dbReference type="AlphaFoldDB" id="A0A8B8IYW7"/>